<keyword evidence="6 7" id="KW-0472">Membrane</keyword>
<dbReference type="AlphaFoldDB" id="A0A3G8M7U9"/>
<feature type="transmembrane region" description="Helical" evidence="7">
    <location>
        <begin position="526"/>
        <end position="548"/>
    </location>
</feature>
<name>A0A3G8M7U9_9HYPH</name>
<evidence type="ECO:0000313" key="9">
    <source>
        <dbReference type="Proteomes" id="UP000273982"/>
    </source>
</evidence>
<feature type="transmembrane region" description="Helical" evidence="7">
    <location>
        <begin position="604"/>
        <end position="623"/>
    </location>
</feature>
<feature type="transmembrane region" description="Helical" evidence="7">
    <location>
        <begin position="236"/>
        <end position="258"/>
    </location>
</feature>
<reference evidence="8 9" key="1">
    <citation type="submission" date="2018-11" db="EMBL/GenBank/DDBJ databases">
        <title>Genome squencing of methanotrophic bacteria isolated from alkaline groundwater in Korea.</title>
        <authorList>
            <person name="Nguyen L.N."/>
        </authorList>
    </citation>
    <scope>NUCLEOTIDE SEQUENCE [LARGE SCALE GENOMIC DNA]</scope>
    <source>
        <strain evidence="8 9">GW6</strain>
    </source>
</reference>
<dbReference type="PANTHER" id="PTHR43867">
    <property type="entry name" value="CELLULOSE SYNTHASE CATALYTIC SUBUNIT A [UDP-FORMING]"/>
    <property type="match status" value="1"/>
</dbReference>
<keyword evidence="5 7" id="KW-1133">Transmembrane helix</keyword>
<dbReference type="RefSeq" id="WP_124738621.1">
    <property type="nucleotide sequence ID" value="NZ_CP034086.1"/>
</dbReference>
<keyword evidence="2" id="KW-0328">Glycosyltransferase</keyword>
<dbReference type="GO" id="GO:0016757">
    <property type="term" value="F:glycosyltransferase activity"/>
    <property type="evidence" value="ECO:0007669"/>
    <property type="project" value="UniProtKB-KW"/>
</dbReference>
<comment type="subcellular location">
    <subcellularLocation>
        <location evidence="1">Membrane</location>
        <topology evidence="1">Multi-pass membrane protein</topology>
    </subcellularLocation>
</comment>
<dbReference type="PANTHER" id="PTHR43867:SF2">
    <property type="entry name" value="CELLULOSE SYNTHASE CATALYTIC SUBUNIT A [UDP-FORMING]"/>
    <property type="match status" value="1"/>
</dbReference>
<dbReference type="Proteomes" id="UP000273982">
    <property type="component" value="Chromosome"/>
</dbReference>
<feature type="transmembrane region" description="Helical" evidence="7">
    <location>
        <begin position="210"/>
        <end position="230"/>
    </location>
</feature>
<proteinExistence type="predicted"/>
<dbReference type="SUPFAM" id="SSF53448">
    <property type="entry name" value="Nucleotide-diphospho-sugar transferases"/>
    <property type="match status" value="1"/>
</dbReference>
<evidence type="ECO:0000256" key="2">
    <source>
        <dbReference type="ARBA" id="ARBA00022676"/>
    </source>
</evidence>
<evidence type="ECO:0000256" key="3">
    <source>
        <dbReference type="ARBA" id="ARBA00022679"/>
    </source>
</evidence>
<protein>
    <submittedName>
        <fullName evidence="8">Glycosyltransferase</fullName>
    </submittedName>
</protein>
<dbReference type="InterPro" id="IPR029044">
    <property type="entry name" value="Nucleotide-diphossugar_trans"/>
</dbReference>
<feature type="transmembrane region" description="Helical" evidence="7">
    <location>
        <begin position="568"/>
        <end position="592"/>
    </location>
</feature>
<dbReference type="KEGG" id="mros:EHO51_09115"/>
<gene>
    <name evidence="8" type="ORF">EHO51_09115</name>
</gene>
<organism evidence="8 9">
    <name type="scientific">Methylocystis rosea</name>
    <dbReference type="NCBI Taxonomy" id="173366"/>
    <lineage>
        <taxon>Bacteria</taxon>
        <taxon>Pseudomonadati</taxon>
        <taxon>Pseudomonadota</taxon>
        <taxon>Alphaproteobacteria</taxon>
        <taxon>Hyphomicrobiales</taxon>
        <taxon>Methylocystaceae</taxon>
        <taxon>Methylocystis</taxon>
    </lineage>
</organism>
<evidence type="ECO:0000256" key="1">
    <source>
        <dbReference type="ARBA" id="ARBA00004141"/>
    </source>
</evidence>
<dbReference type="Gene3D" id="3.90.550.10">
    <property type="entry name" value="Spore Coat Polysaccharide Biosynthesis Protein SpsA, Chain A"/>
    <property type="match status" value="1"/>
</dbReference>
<keyword evidence="4 7" id="KW-0812">Transmembrane</keyword>
<evidence type="ECO:0000256" key="4">
    <source>
        <dbReference type="ARBA" id="ARBA00022692"/>
    </source>
</evidence>
<evidence type="ECO:0000313" key="8">
    <source>
        <dbReference type="EMBL" id="AZG76878.1"/>
    </source>
</evidence>
<sequence>MNVVPIDSVASSASQIKDELPPQPFKRRALADSSAIRRMSPSRATASRSIPVEIAFLSAYGVPEQVLQFAAATARRQGVCADEALLAEGLVCEDVYYRALAKHLNVDFVDSPVDVAPSGVATAECGYARVRDPSSGFLWLFAPSGSGVFRLMSARRAAKGRPLFAITTRTRFLEAVRRADPANAARDAAFLVERVDRDLCARGGLRRGQVGLLLVALIGLAASLYAPFFFLRLASALLLASAFFCGAFLRLFACAASLQRCADAQPLESEAQLPIYTIVLALYQEAAVARQLARAIDRLDYPRAKLDIKFVIEADDEPTAAALRSHPPHAPHEIVVAPEGAPRTKPRALNVAMPLARGSLVAVFDAEDLPEPRQLRRAATLFAASPPSVACLQASLAIDNGELNWMTALFALEYAALFDVYNKGLAAMRMPLFLGGTSNHFRIEALRDIGFWDAFNVTEDADLGLRLARAGFEVRTFASQTFEEAPAVFGALVKQRTRWFKGWMQTFIVHCRRPMRLFVDLGSRRAIAVLAMFASGLFGPLLGPFLAARMASDAIFGALLAPVAPLEVALSTLWCCLAIAGAVSLILPLAMGMRRRGLTRFRRALLYLPLWLMMLSIAAWRALYELWRRPFHWEKTEHGLTIRGVVEAEKDVNPFVSREQPLFDQEAGA</sequence>
<evidence type="ECO:0000256" key="5">
    <source>
        <dbReference type="ARBA" id="ARBA00022989"/>
    </source>
</evidence>
<evidence type="ECO:0000256" key="6">
    <source>
        <dbReference type="ARBA" id="ARBA00023136"/>
    </source>
</evidence>
<dbReference type="InterPro" id="IPR050321">
    <property type="entry name" value="Glycosyltr_2/OpgH_subfam"/>
</dbReference>
<dbReference type="EMBL" id="CP034086">
    <property type="protein sequence ID" value="AZG76878.1"/>
    <property type="molecule type" value="Genomic_DNA"/>
</dbReference>
<dbReference type="GO" id="GO:0016020">
    <property type="term" value="C:membrane"/>
    <property type="evidence" value="ECO:0007669"/>
    <property type="project" value="UniProtKB-SubCell"/>
</dbReference>
<dbReference type="Pfam" id="PF13641">
    <property type="entry name" value="Glyco_tranf_2_3"/>
    <property type="match status" value="1"/>
</dbReference>
<accession>A0A3G8M7U9</accession>
<keyword evidence="3 8" id="KW-0808">Transferase</keyword>
<evidence type="ECO:0000256" key="7">
    <source>
        <dbReference type="SAM" id="Phobius"/>
    </source>
</evidence>